<protein>
    <submittedName>
        <fullName evidence="1">Uncharacterized protein</fullName>
    </submittedName>
</protein>
<dbReference type="OrthoDB" id="1683573at2"/>
<dbReference type="Proteomes" id="UP000053557">
    <property type="component" value="Unassembled WGS sequence"/>
</dbReference>
<organism evidence="1 2">
    <name type="scientific">Ferroacidibacillus organovorans</name>
    <dbReference type="NCBI Taxonomy" id="1765683"/>
    <lineage>
        <taxon>Bacteria</taxon>
        <taxon>Bacillati</taxon>
        <taxon>Bacillota</taxon>
        <taxon>Bacilli</taxon>
        <taxon>Bacillales</taxon>
        <taxon>Alicyclobacillaceae</taxon>
        <taxon>Ferroacidibacillus</taxon>
    </lineage>
</organism>
<reference evidence="1 2" key="1">
    <citation type="submission" date="2015-12" db="EMBL/GenBank/DDBJ databases">
        <title>Draft genome sequence of Acidibacillus ferrooxidans ITV001, isolated from a chalcopyrite acid mine drainage site in Brazil.</title>
        <authorList>
            <person name="Dall'Agnol H."/>
            <person name="Nancucheo I."/>
            <person name="Johnson B."/>
            <person name="Oliveira R."/>
            <person name="Leite L."/>
            <person name="Pylro V."/>
            <person name="Nunes G.L."/>
            <person name="Tzotzos G."/>
            <person name="Fernandes G.R."/>
            <person name="Dutra J."/>
            <person name="Orellana S.C."/>
            <person name="Oliveira G."/>
        </authorList>
    </citation>
    <scope>NUCLEOTIDE SEQUENCE [LARGE SCALE GENOMIC DNA]</scope>
    <source>
        <strain evidence="2">ITV01</strain>
    </source>
</reference>
<dbReference type="EMBL" id="LPVJ01000007">
    <property type="protein sequence ID" value="KUO96994.1"/>
    <property type="molecule type" value="Genomic_DNA"/>
</dbReference>
<keyword evidence="2" id="KW-1185">Reference proteome</keyword>
<dbReference type="RefSeq" id="WP_067711911.1">
    <property type="nucleotide sequence ID" value="NZ_LPVJ01000007.1"/>
</dbReference>
<dbReference type="InterPro" id="IPR025619">
    <property type="entry name" value="YlzJ"/>
</dbReference>
<name>A0A117SYH9_9BACL</name>
<dbReference type="AlphaFoldDB" id="A0A117SYH9"/>
<dbReference type="Pfam" id="PF14035">
    <property type="entry name" value="YlzJ"/>
    <property type="match status" value="1"/>
</dbReference>
<gene>
    <name evidence="1" type="ORF">ATW55_07145</name>
</gene>
<sequence>MILWSIVSAEEVYEGFGAAQHVKPLTSISHKGVTMLVEPLGPGSAKIHRLISPNAADYLKAEWQPGSVIATEVTQTTTGI</sequence>
<evidence type="ECO:0000313" key="1">
    <source>
        <dbReference type="EMBL" id="KUO96994.1"/>
    </source>
</evidence>
<comment type="caution">
    <text evidence="1">The sequence shown here is derived from an EMBL/GenBank/DDBJ whole genome shotgun (WGS) entry which is preliminary data.</text>
</comment>
<evidence type="ECO:0000313" key="2">
    <source>
        <dbReference type="Proteomes" id="UP000053557"/>
    </source>
</evidence>
<proteinExistence type="predicted"/>
<accession>A0A117SYH9</accession>